<organism evidence="1 2">
    <name type="scientific">Lophium mytilinum</name>
    <dbReference type="NCBI Taxonomy" id="390894"/>
    <lineage>
        <taxon>Eukaryota</taxon>
        <taxon>Fungi</taxon>
        <taxon>Dikarya</taxon>
        <taxon>Ascomycota</taxon>
        <taxon>Pezizomycotina</taxon>
        <taxon>Dothideomycetes</taxon>
        <taxon>Pleosporomycetidae</taxon>
        <taxon>Mytilinidiales</taxon>
        <taxon>Mytilinidiaceae</taxon>
        <taxon>Lophium</taxon>
    </lineage>
</organism>
<evidence type="ECO:0000313" key="1">
    <source>
        <dbReference type="EMBL" id="KAF2495506.1"/>
    </source>
</evidence>
<dbReference type="EMBL" id="MU004189">
    <property type="protein sequence ID" value="KAF2495506.1"/>
    <property type="molecule type" value="Genomic_DNA"/>
</dbReference>
<dbReference type="AlphaFoldDB" id="A0A6A6QTJ6"/>
<keyword evidence="2" id="KW-1185">Reference proteome</keyword>
<dbReference type="Proteomes" id="UP000799750">
    <property type="component" value="Unassembled WGS sequence"/>
</dbReference>
<sequence length="213" mass="24480">MAAQGSVSWAFHLSSNSPKRLTETTRKGVLTMSLRKLECFPQSLNLSFLLMKVNVLPLKAAVLLPYQHPQRLSLHLRSRQLRLFTGQAHAERPDLGIRILRKSYRRSYRRSLHGSLHRNLLSTPLRLTERCQTRPSRCRNLRKASSERLARRLGLINFRYQRALDPSTLGDILLRLPEKLSSGVGFVLRLERAHELGVHEGWIHRVVVLGLES</sequence>
<name>A0A6A6QTJ6_9PEZI</name>
<protein>
    <submittedName>
        <fullName evidence="1">Uncharacterized protein</fullName>
    </submittedName>
</protein>
<evidence type="ECO:0000313" key="2">
    <source>
        <dbReference type="Proteomes" id="UP000799750"/>
    </source>
</evidence>
<proteinExistence type="predicted"/>
<gene>
    <name evidence="1" type="ORF">BU16DRAFT_391317</name>
</gene>
<accession>A0A6A6QTJ6</accession>
<reference evidence="1" key="1">
    <citation type="journal article" date="2020" name="Stud. Mycol.">
        <title>101 Dothideomycetes genomes: a test case for predicting lifestyles and emergence of pathogens.</title>
        <authorList>
            <person name="Haridas S."/>
            <person name="Albert R."/>
            <person name="Binder M."/>
            <person name="Bloem J."/>
            <person name="Labutti K."/>
            <person name="Salamov A."/>
            <person name="Andreopoulos B."/>
            <person name="Baker S."/>
            <person name="Barry K."/>
            <person name="Bills G."/>
            <person name="Bluhm B."/>
            <person name="Cannon C."/>
            <person name="Castanera R."/>
            <person name="Culley D."/>
            <person name="Daum C."/>
            <person name="Ezra D."/>
            <person name="Gonzalez J."/>
            <person name="Henrissat B."/>
            <person name="Kuo A."/>
            <person name="Liang C."/>
            <person name="Lipzen A."/>
            <person name="Lutzoni F."/>
            <person name="Magnuson J."/>
            <person name="Mondo S."/>
            <person name="Nolan M."/>
            <person name="Ohm R."/>
            <person name="Pangilinan J."/>
            <person name="Park H.-J."/>
            <person name="Ramirez L."/>
            <person name="Alfaro M."/>
            <person name="Sun H."/>
            <person name="Tritt A."/>
            <person name="Yoshinaga Y."/>
            <person name="Zwiers L.-H."/>
            <person name="Turgeon B."/>
            <person name="Goodwin S."/>
            <person name="Spatafora J."/>
            <person name="Crous P."/>
            <person name="Grigoriev I."/>
        </authorList>
    </citation>
    <scope>NUCLEOTIDE SEQUENCE</scope>
    <source>
        <strain evidence="1">CBS 269.34</strain>
    </source>
</reference>